<protein>
    <submittedName>
        <fullName evidence="1">FAD-binding oxidoreductase</fullName>
    </submittedName>
</protein>
<keyword evidence="2" id="KW-1185">Reference proteome</keyword>
<sequence>MDPTFASVVISYTHMQRLFLSFLITMVALGLTSIGQAQTANPAAESRPITVRKSASGSTPATYKGRQILVGSGGGFTGAYTTYYLLDNGQLFGRRGRDTTFTFIGEQTSVNTKRVFTALEQACKIKTTRFDKPGNLYKFVEWRKGKQSYKVTWSASQAEASGVTVPVNYPAFYNSFMKMIPAAVRLN</sequence>
<reference evidence="2" key="1">
    <citation type="journal article" date="2019" name="Int. J. Syst. Evol. Microbiol.">
        <title>The Global Catalogue of Microorganisms (GCM) 10K type strain sequencing project: providing services to taxonomists for standard genome sequencing and annotation.</title>
        <authorList>
            <consortium name="The Broad Institute Genomics Platform"/>
            <consortium name="The Broad Institute Genome Sequencing Center for Infectious Disease"/>
            <person name="Wu L."/>
            <person name="Ma J."/>
        </authorList>
    </citation>
    <scope>NUCLEOTIDE SEQUENCE [LARGE SCALE GENOMIC DNA]</scope>
    <source>
        <strain evidence="2">KCTC 42805</strain>
    </source>
</reference>
<accession>A0ABW5M8X5</accession>
<name>A0ABW5M8X5_9BACT</name>
<gene>
    <name evidence="1" type="ORF">ACFSUS_19550</name>
</gene>
<dbReference type="EMBL" id="JBHULN010000013">
    <property type="protein sequence ID" value="MFD2572846.1"/>
    <property type="molecule type" value="Genomic_DNA"/>
</dbReference>
<dbReference type="Proteomes" id="UP001597469">
    <property type="component" value="Unassembled WGS sequence"/>
</dbReference>
<proteinExistence type="predicted"/>
<comment type="caution">
    <text evidence="1">The sequence shown here is derived from an EMBL/GenBank/DDBJ whole genome shotgun (WGS) entry which is preliminary data.</text>
</comment>
<dbReference type="RefSeq" id="WP_381525437.1">
    <property type="nucleotide sequence ID" value="NZ_JBHULN010000013.1"/>
</dbReference>
<evidence type="ECO:0000313" key="1">
    <source>
        <dbReference type="EMBL" id="MFD2572846.1"/>
    </source>
</evidence>
<organism evidence="1 2">
    <name type="scientific">Spirosoma soli</name>
    <dbReference type="NCBI Taxonomy" id="1770529"/>
    <lineage>
        <taxon>Bacteria</taxon>
        <taxon>Pseudomonadati</taxon>
        <taxon>Bacteroidota</taxon>
        <taxon>Cytophagia</taxon>
        <taxon>Cytophagales</taxon>
        <taxon>Cytophagaceae</taxon>
        <taxon>Spirosoma</taxon>
    </lineage>
</organism>
<evidence type="ECO:0000313" key="2">
    <source>
        <dbReference type="Proteomes" id="UP001597469"/>
    </source>
</evidence>